<dbReference type="InterPro" id="IPR036388">
    <property type="entry name" value="WH-like_DNA-bd_sf"/>
</dbReference>
<dbReference type="InterPro" id="IPR013325">
    <property type="entry name" value="RNA_pol_sigma_r2"/>
</dbReference>
<evidence type="ECO:0000256" key="4">
    <source>
        <dbReference type="ARBA" id="ARBA00023125"/>
    </source>
</evidence>
<evidence type="ECO:0000256" key="3">
    <source>
        <dbReference type="ARBA" id="ARBA00023082"/>
    </source>
</evidence>
<keyword evidence="4" id="KW-0238">DNA-binding</keyword>
<dbReference type="PANTHER" id="PTHR43133">
    <property type="entry name" value="RNA POLYMERASE ECF-TYPE SIGMA FACTO"/>
    <property type="match status" value="1"/>
</dbReference>
<dbReference type="Gene3D" id="1.10.1740.10">
    <property type="match status" value="1"/>
</dbReference>
<gene>
    <name evidence="8" type="ORF">NOCA2270021</name>
</gene>
<evidence type="ECO:0000259" key="7">
    <source>
        <dbReference type="Pfam" id="PF08281"/>
    </source>
</evidence>
<dbReference type="Pfam" id="PF04542">
    <property type="entry name" value="Sigma70_r2"/>
    <property type="match status" value="1"/>
</dbReference>
<dbReference type="SUPFAM" id="SSF88946">
    <property type="entry name" value="Sigma2 domain of RNA polymerase sigma factors"/>
    <property type="match status" value="1"/>
</dbReference>
<evidence type="ECO:0000259" key="6">
    <source>
        <dbReference type="Pfam" id="PF04542"/>
    </source>
</evidence>
<dbReference type="GO" id="GO:0003677">
    <property type="term" value="F:DNA binding"/>
    <property type="evidence" value="ECO:0007669"/>
    <property type="project" value="UniProtKB-KW"/>
</dbReference>
<feature type="domain" description="RNA polymerase sigma factor 70 region 4 type 2" evidence="7">
    <location>
        <begin position="116"/>
        <end position="167"/>
    </location>
</feature>
<keyword evidence="2" id="KW-0805">Transcription regulation</keyword>
<dbReference type="PROSITE" id="PS01063">
    <property type="entry name" value="SIGMA70_ECF"/>
    <property type="match status" value="1"/>
</dbReference>
<dbReference type="NCBIfam" id="TIGR02937">
    <property type="entry name" value="sigma70-ECF"/>
    <property type="match status" value="1"/>
</dbReference>
<evidence type="ECO:0000256" key="2">
    <source>
        <dbReference type="ARBA" id="ARBA00023015"/>
    </source>
</evidence>
<protein>
    <submittedName>
        <fullName evidence="8">Putative RNA polymerase, sigma-24 subunit, ECF subfamily</fullName>
    </submittedName>
</protein>
<dbReference type="InterPro" id="IPR007627">
    <property type="entry name" value="RNA_pol_sigma70_r2"/>
</dbReference>
<dbReference type="SUPFAM" id="SSF88659">
    <property type="entry name" value="Sigma3 and sigma4 domains of RNA polymerase sigma factors"/>
    <property type="match status" value="1"/>
</dbReference>
<dbReference type="CDD" id="cd06171">
    <property type="entry name" value="Sigma70_r4"/>
    <property type="match status" value="1"/>
</dbReference>
<evidence type="ECO:0000256" key="1">
    <source>
        <dbReference type="ARBA" id="ARBA00010641"/>
    </source>
</evidence>
<dbReference type="Pfam" id="PF08281">
    <property type="entry name" value="Sigma70_r4_2"/>
    <property type="match status" value="1"/>
</dbReference>
<dbReference type="InterPro" id="IPR039425">
    <property type="entry name" value="RNA_pol_sigma-70-like"/>
</dbReference>
<comment type="similarity">
    <text evidence="1">Belongs to the sigma-70 factor family. ECF subfamily.</text>
</comment>
<dbReference type="Gene3D" id="1.10.10.10">
    <property type="entry name" value="Winged helix-like DNA-binding domain superfamily/Winged helix DNA-binding domain"/>
    <property type="match status" value="1"/>
</dbReference>
<evidence type="ECO:0000313" key="8">
    <source>
        <dbReference type="EMBL" id="CUR55386.1"/>
    </source>
</evidence>
<dbReference type="InterPro" id="IPR000838">
    <property type="entry name" value="RNA_pol_sigma70_ECF_CS"/>
</dbReference>
<dbReference type="PANTHER" id="PTHR43133:SF62">
    <property type="entry name" value="RNA POLYMERASE SIGMA FACTOR SIGZ"/>
    <property type="match status" value="1"/>
</dbReference>
<accession>A0A2P2C074</accession>
<dbReference type="InterPro" id="IPR013249">
    <property type="entry name" value="RNA_pol_sigma70_r4_t2"/>
</dbReference>
<name>A0A2P2C074_9ZZZZ</name>
<keyword evidence="3" id="KW-0731">Sigma factor</keyword>
<feature type="domain" description="RNA polymerase sigma-70 region 2" evidence="6">
    <location>
        <begin position="23"/>
        <end position="87"/>
    </location>
</feature>
<proteinExistence type="inferred from homology"/>
<keyword evidence="5" id="KW-0804">Transcription</keyword>
<dbReference type="InterPro" id="IPR013324">
    <property type="entry name" value="RNA_pol_sigma_r3/r4-like"/>
</dbReference>
<dbReference type="AlphaFoldDB" id="A0A2P2C074"/>
<dbReference type="GO" id="GO:0016987">
    <property type="term" value="F:sigma factor activity"/>
    <property type="evidence" value="ECO:0007669"/>
    <property type="project" value="UniProtKB-KW"/>
</dbReference>
<dbReference type="GO" id="GO:0006352">
    <property type="term" value="P:DNA-templated transcription initiation"/>
    <property type="evidence" value="ECO:0007669"/>
    <property type="project" value="InterPro"/>
</dbReference>
<organism evidence="8">
    <name type="scientific">metagenome</name>
    <dbReference type="NCBI Taxonomy" id="256318"/>
    <lineage>
        <taxon>unclassified sequences</taxon>
        <taxon>metagenomes</taxon>
    </lineage>
</organism>
<reference evidence="8" key="1">
    <citation type="submission" date="2015-08" db="EMBL/GenBank/DDBJ databases">
        <authorList>
            <person name="Babu N.S."/>
            <person name="Beckwith C.J."/>
            <person name="Beseler K.G."/>
            <person name="Brison A."/>
            <person name="Carone J.V."/>
            <person name="Caskin T.P."/>
            <person name="Diamond M."/>
            <person name="Durham M.E."/>
            <person name="Foxe J.M."/>
            <person name="Go M."/>
            <person name="Henderson B.A."/>
            <person name="Jones I.B."/>
            <person name="McGettigan J.A."/>
            <person name="Micheletti S.J."/>
            <person name="Nasrallah M.E."/>
            <person name="Ortiz D."/>
            <person name="Piller C.R."/>
            <person name="Privatt S.R."/>
            <person name="Schneider S.L."/>
            <person name="Sharp S."/>
            <person name="Smith T.C."/>
            <person name="Stanton J.D."/>
            <person name="Ullery H.E."/>
            <person name="Wilson R.J."/>
            <person name="Serrano M.G."/>
            <person name="Buck G."/>
            <person name="Lee V."/>
            <person name="Wang Y."/>
            <person name="Carvalho R."/>
            <person name="Voegtly L."/>
            <person name="Shi R."/>
            <person name="Duckworth R."/>
            <person name="Johnson A."/>
            <person name="Loviza R."/>
            <person name="Walstead R."/>
            <person name="Shah Z."/>
            <person name="Kiflezghi M."/>
            <person name="Wade K."/>
            <person name="Ball S.L."/>
            <person name="Bradley K.W."/>
            <person name="Asai D.J."/>
            <person name="Bowman C.A."/>
            <person name="Russell D.A."/>
            <person name="Pope W.H."/>
            <person name="Jacobs-Sera D."/>
            <person name="Hendrix R.W."/>
            <person name="Hatfull G.F."/>
        </authorList>
    </citation>
    <scope>NUCLEOTIDE SEQUENCE</scope>
</reference>
<sequence>MESGQAIGSRLARHDEGALEDVYTTYGPSLRAYLTRFVGRDEAEDVLQRTLLDVWRFAGRYDSSQRFSSWLFTIAHRRAIDTLRSRRHDIVDVDLARTLVGEDGRETADRYADAAEVRVALAELPEHERTVLELAYFGGLSHREIAARLDVPQGTVKARSARGTRRLGALIRSIDTYGGVS</sequence>
<evidence type="ECO:0000256" key="5">
    <source>
        <dbReference type="ARBA" id="ARBA00023163"/>
    </source>
</evidence>
<dbReference type="EMBL" id="CZKA01000020">
    <property type="protein sequence ID" value="CUR55386.1"/>
    <property type="molecule type" value="Genomic_DNA"/>
</dbReference>
<dbReference type="InterPro" id="IPR014284">
    <property type="entry name" value="RNA_pol_sigma-70_dom"/>
</dbReference>